<name>A0A1C6I8L9_9FIRM</name>
<accession>A0A1C6I8L9</accession>
<sequence>MGDFERLRNWLATCPALRDMPGGQHVDWADPNPGNYGIMPTGSTTIETLEDVVGGVIERRQYNIAIYAVGWTVDDVLRADNIGLVDGVQQWVAQQQWQGLAPKLGDDPDQEYISAANGMLYQLSENGQTGLYQIQVTATYERHYTRE</sequence>
<protein>
    <submittedName>
        <fullName evidence="1">Uncharacterized protein</fullName>
    </submittedName>
</protein>
<evidence type="ECO:0000313" key="1">
    <source>
        <dbReference type="EMBL" id="SCJ65873.1"/>
    </source>
</evidence>
<reference evidence="1" key="1">
    <citation type="submission" date="2015-09" db="EMBL/GenBank/DDBJ databases">
        <authorList>
            <consortium name="Pathogen Informatics"/>
        </authorList>
    </citation>
    <scope>NUCLEOTIDE SEQUENCE</scope>
    <source>
        <strain evidence="1">2789STDY5834896</strain>
    </source>
</reference>
<proteinExistence type="predicted"/>
<dbReference type="AlphaFoldDB" id="A0A1C6I8L9"/>
<organism evidence="1">
    <name type="scientific">uncultured Anaerotruncus sp</name>
    <dbReference type="NCBI Taxonomy" id="905011"/>
    <lineage>
        <taxon>Bacteria</taxon>
        <taxon>Bacillati</taxon>
        <taxon>Bacillota</taxon>
        <taxon>Clostridia</taxon>
        <taxon>Eubacteriales</taxon>
        <taxon>Oscillospiraceae</taxon>
        <taxon>Anaerotruncus</taxon>
        <taxon>environmental samples</taxon>
    </lineage>
</organism>
<gene>
    <name evidence="1" type="ORF">SAMEA3545359_01296</name>
</gene>
<dbReference type="EMBL" id="FMHG01000001">
    <property type="protein sequence ID" value="SCJ65873.1"/>
    <property type="molecule type" value="Genomic_DNA"/>
</dbReference>